<keyword evidence="2 4" id="KW-0479">Metal-binding</keyword>
<dbReference type="OrthoDB" id="9810005at2"/>
<evidence type="ECO:0000256" key="4">
    <source>
        <dbReference type="PIRSR" id="PIRSR005902-1"/>
    </source>
</evidence>
<protein>
    <submittedName>
        <fullName evidence="5">Hydrolase TatD</fullName>
    </submittedName>
</protein>
<dbReference type="InterPro" id="IPR015991">
    <property type="entry name" value="TatD/YcfH-like"/>
</dbReference>
<dbReference type="NCBIfam" id="TIGR00010">
    <property type="entry name" value="YchF/TatD family DNA exonuclease"/>
    <property type="match status" value="1"/>
</dbReference>
<organism evidence="5 6">
    <name type="scientific">Pseudoalteromonas piscicida</name>
    <dbReference type="NCBI Taxonomy" id="43662"/>
    <lineage>
        <taxon>Bacteria</taxon>
        <taxon>Pseudomonadati</taxon>
        <taxon>Pseudomonadota</taxon>
        <taxon>Gammaproteobacteria</taxon>
        <taxon>Alteromonadales</taxon>
        <taxon>Pseudoalteromonadaceae</taxon>
        <taxon>Pseudoalteromonas</taxon>
    </lineage>
</organism>
<dbReference type="PIRSF" id="PIRSF005902">
    <property type="entry name" value="DNase_TatD"/>
    <property type="match status" value="1"/>
</dbReference>
<dbReference type="Proteomes" id="UP000228621">
    <property type="component" value="Unassembled WGS sequence"/>
</dbReference>
<evidence type="ECO:0000256" key="2">
    <source>
        <dbReference type="ARBA" id="ARBA00022723"/>
    </source>
</evidence>
<dbReference type="PROSITE" id="PS01091">
    <property type="entry name" value="TATD_3"/>
    <property type="match status" value="1"/>
</dbReference>
<evidence type="ECO:0000256" key="3">
    <source>
        <dbReference type="ARBA" id="ARBA00022801"/>
    </source>
</evidence>
<dbReference type="GO" id="GO:0005829">
    <property type="term" value="C:cytosol"/>
    <property type="evidence" value="ECO:0007669"/>
    <property type="project" value="TreeGrafter"/>
</dbReference>
<proteinExistence type="inferred from homology"/>
<dbReference type="Gene3D" id="3.20.20.140">
    <property type="entry name" value="Metal-dependent hydrolases"/>
    <property type="match status" value="1"/>
</dbReference>
<reference evidence="6" key="1">
    <citation type="journal article" date="2019" name="Genome Announc.">
        <title>Draft Genome Sequence of Pseudoalteromonas piscicida Strain 36Y ROTHPW, an Hypersaline Seawater Isolate from the South Coast of Sonora, Mexico.</title>
        <authorList>
            <person name="Sanchez-Diaz R."/>
            <person name="Molina-Garza Z.J."/>
            <person name="Cruz-Suarez L.E."/>
            <person name="Selvin J."/>
            <person name="Kiran G.S."/>
            <person name="Ibarra-Gamez J.C."/>
            <person name="Gomez-Gil B."/>
            <person name="Galaviz-Silva L."/>
        </authorList>
    </citation>
    <scope>NUCLEOTIDE SEQUENCE [LARGE SCALE GENOMIC DNA]</scope>
    <source>
        <strain evidence="6">36Y_RITHPW</strain>
    </source>
</reference>
<dbReference type="PROSITE" id="PS01090">
    <property type="entry name" value="TATD_2"/>
    <property type="match status" value="1"/>
</dbReference>
<evidence type="ECO:0000256" key="1">
    <source>
        <dbReference type="ARBA" id="ARBA00009275"/>
    </source>
</evidence>
<dbReference type="PANTHER" id="PTHR46124">
    <property type="entry name" value="D-AMINOACYL-TRNA DEACYLASE"/>
    <property type="match status" value="1"/>
</dbReference>
<comment type="caution">
    <text evidence="5">The sequence shown here is derived from an EMBL/GenBank/DDBJ whole genome shotgun (WGS) entry which is preliminary data.</text>
</comment>
<comment type="similarity">
    <text evidence="1">Belongs to the metallo-dependent hydrolases superfamily. TatD-type hydrolase family.</text>
</comment>
<dbReference type="RefSeq" id="WP_099643030.1">
    <property type="nucleotide sequence ID" value="NZ_NKHF01000074.1"/>
</dbReference>
<name>A0A2A5JMW6_PSEO7</name>
<feature type="binding site" evidence="4">
    <location>
        <position position="152"/>
    </location>
    <ligand>
        <name>a divalent metal cation</name>
        <dbReference type="ChEBI" id="CHEBI:60240"/>
        <label>2</label>
    </ligand>
</feature>
<dbReference type="EMBL" id="NKHF01000074">
    <property type="protein sequence ID" value="PCK30760.1"/>
    <property type="molecule type" value="Genomic_DNA"/>
</dbReference>
<dbReference type="Pfam" id="PF01026">
    <property type="entry name" value="TatD_DNase"/>
    <property type="match status" value="1"/>
</dbReference>
<dbReference type="CDD" id="cd01310">
    <property type="entry name" value="TatD_DNAse"/>
    <property type="match status" value="1"/>
</dbReference>
<sequence>MQTMIDAGVNLTSSQFSPDLTDVIARAKEAGVASMLAIGCDLDSSKESIMLAEQHTLYSTVGVHPHDAKDAPDNLCHELKCLIASSDKVVAIGECGLDFNRDYSPRPKQQEVCLSQLQLAEEINYPVYLHERDAHDALFALLQQVEVNGVLHCFTGDLSALRHYLDYGLMIGITGWVCDERRGQTLQELIQYIPLDRLLLETDSPYLLPRTIKPKPKSRRNEPQYLIHVAEKIAQLKQCSVNEVMSATSANFMRLFVR</sequence>
<dbReference type="AlphaFoldDB" id="A0A2A5JMW6"/>
<dbReference type="InterPro" id="IPR032466">
    <property type="entry name" value="Metal_Hydrolase"/>
</dbReference>
<keyword evidence="3 5" id="KW-0378">Hydrolase</keyword>
<dbReference type="InterPro" id="IPR001130">
    <property type="entry name" value="TatD-like"/>
</dbReference>
<dbReference type="GO" id="GO:0046872">
    <property type="term" value="F:metal ion binding"/>
    <property type="evidence" value="ECO:0007669"/>
    <property type="project" value="UniProtKB-KW"/>
</dbReference>
<dbReference type="GO" id="GO:0004536">
    <property type="term" value="F:DNA nuclease activity"/>
    <property type="evidence" value="ECO:0007669"/>
    <property type="project" value="InterPro"/>
</dbReference>
<feature type="binding site" evidence="4">
    <location>
        <position position="203"/>
    </location>
    <ligand>
        <name>a divalent metal cation</name>
        <dbReference type="ChEBI" id="CHEBI:60240"/>
        <label>1</label>
    </ligand>
</feature>
<feature type="binding site" evidence="4">
    <location>
        <position position="130"/>
    </location>
    <ligand>
        <name>a divalent metal cation</name>
        <dbReference type="ChEBI" id="CHEBI:60240"/>
        <label>2</label>
    </ligand>
</feature>
<feature type="binding site" evidence="4">
    <location>
        <position position="94"/>
    </location>
    <ligand>
        <name>a divalent metal cation</name>
        <dbReference type="ChEBI" id="CHEBI:60240"/>
        <label>1</label>
    </ligand>
</feature>
<dbReference type="InterPro" id="IPR018228">
    <property type="entry name" value="DNase_TatD-rel_CS"/>
</dbReference>
<accession>A0A2A5JMW6</accession>
<evidence type="ECO:0000313" key="5">
    <source>
        <dbReference type="EMBL" id="PCK30760.1"/>
    </source>
</evidence>
<gene>
    <name evidence="5" type="ORF">CEX98_15930</name>
</gene>
<dbReference type="FunFam" id="3.20.20.140:FF:000005">
    <property type="entry name" value="TatD family hydrolase"/>
    <property type="match status" value="1"/>
</dbReference>
<dbReference type="SUPFAM" id="SSF51556">
    <property type="entry name" value="Metallo-dependent hydrolases"/>
    <property type="match status" value="1"/>
</dbReference>
<evidence type="ECO:0000313" key="6">
    <source>
        <dbReference type="Proteomes" id="UP000228621"/>
    </source>
</evidence>
<dbReference type="GO" id="GO:0016788">
    <property type="term" value="F:hydrolase activity, acting on ester bonds"/>
    <property type="evidence" value="ECO:0007669"/>
    <property type="project" value="InterPro"/>
</dbReference>
<keyword evidence="6" id="KW-1185">Reference proteome</keyword>
<dbReference type="PANTHER" id="PTHR46124:SF2">
    <property type="entry name" value="D-AMINOACYL-TRNA DEACYLASE"/>
    <property type="match status" value="1"/>
</dbReference>